<proteinExistence type="inferred from homology"/>
<dbReference type="GeneID" id="70244380"/>
<evidence type="ECO:0000256" key="1">
    <source>
        <dbReference type="ARBA" id="ARBA00006484"/>
    </source>
</evidence>
<sequence length="259" mass="27913">MANLKRTFLITGANSGVGYATAHTIAAKSPDYHVILASRSITNGQEALDEIKTSSSLPIKGTLSLVQLDVTNEESIASAVKLVESEFGYLDVLINNAATTSGGTKPYTREGLRNLFDTNVLGPMLMLQAFQPLLEKSIYRDGAYVIQVSSGLGAFAQADNPKNPNYPHPFDAYRMSKAALNMMTVQAQKSLGREKGFKIFSVCPGLVRSNLRGKSEEQRNAGGLAGNPLVSGRVILGVLEGERDDAVGKFVHEDGVYKW</sequence>
<accession>A0AAD4KQ89</accession>
<dbReference type="PANTHER" id="PTHR43544:SF32">
    <property type="entry name" value="CHAIN DEHYDROGENASE, PUTATIVE (AFU_ORTHOLOGUE AFUA_5G01530)-RELATED"/>
    <property type="match status" value="1"/>
</dbReference>
<organism evidence="2 3">
    <name type="scientific">Talaromyces proteolyticus</name>
    <dbReference type="NCBI Taxonomy" id="1131652"/>
    <lineage>
        <taxon>Eukaryota</taxon>
        <taxon>Fungi</taxon>
        <taxon>Dikarya</taxon>
        <taxon>Ascomycota</taxon>
        <taxon>Pezizomycotina</taxon>
        <taxon>Eurotiomycetes</taxon>
        <taxon>Eurotiomycetidae</taxon>
        <taxon>Eurotiales</taxon>
        <taxon>Trichocomaceae</taxon>
        <taxon>Talaromyces</taxon>
        <taxon>Talaromyces sect. Bacilispori</taxon>
    </lineage>
</organism>
<dbReference type="Gene3D" id="3.40.50.720">
    <property type="entry name" value="NAD(P)-binding Rossmann-like Domain"/>
    <property type="match status" value="1"/>
</dbReference>
<dbReference type="Pfam" id="PF00106">
    <property type="entry name" value="adh_short"/>
    <property type="match status" value="1"/>
</dbReference>
<evidence type="ECO:0000313" key="2">
    <source>
        <dbReference type="EMBL" id="KAH8697868.1"/>
    </source>
</evidence>
<dbReference type="InterPro" id="IPR051468">
    <property type="entry name" value="Fungal_SecMetab_SDRs"/>
</dbReference>
<dbReference type="EMBL" id="JAJTJA010000006">
    <property type="protein sequence ID" value="KAH8697868.1"/>
    <property type="molecule type" value="Genomic_DNA"/>
</dbReference>
<protein>
    <submittedName>
        <fullName evidence="2">Short chain dehydrogenase/reductase</fullName>
    </submittedName>
</protein>
<dbReference type="InterPro" id="IPR036291">
    <property type="entry name" value="NAD(P)-bd_dom_sf"/>
</dbReference>
<dbReference type="GO" id="GO:0019748">
    <property type="term" value="P:secondary metabolic process"/>
    <property type="evidence" value="ECO:0007669"/>
    <property type="project" value="TreeGrafter"/>
</dbReference>
<dbReference type="PANTHER" id="PTHR43544">
    <property type="entry name" value="SHORT-CHAIN DEHYDROGENASE/REDUCTASE"/>
    <property type="match status" value="1"/>
</dbReference>
<comment type="caution">
    <text evidence="2">The sequence shown here is derived from an EMBL/GenBank/DDBJ whole genome shotgun (WGS) entry which is preliminary data.</text>
</comment>
<dbReference type="PRINTS" id="PR00081">
    <property type="entry name" value="GDHRDH"/>
</dbReference>
<comment type="similarity">
    <text evidence="1">Belongs to the short-chain dehydrogenases/reductases (SDR) family.</text>
</comment>
<gene>
    <name evidence="2" type="ORF">BGW36DRAFT_359642</name>
</gene>
<keyword evidence="3" id="KW-1185">Reference proteome</keyword>
<dbReference type="RefSeq" id="XP_046072569.1">
    <property type="nucleotide sequence ID" value="XM_046214093.1"/>
</dbReference>
<dbReference type="GO" id="GO:0016491">
    <property type="term" value="F:oxidoreductase activity"/>
    <property type="evidence" value="ECO:0007669"/>
    <property type="project" value="TreeGrafter"/>
</dbReference>
<reference evidence="2" key="1">
    <citation type="submission" date="2021-12" db="EMBL/GenBank/DDBJ databases">
        <title>Convergent genome expansion in fungi linked to evolution of root-endophyte symbiosis.</title>
        <authorList>
            <consortium name="DOE Joint Genome Institute"/>
            <person name="Ke Y.-H."/>
            <person name="Bonito G."/>
            <person name="Liao H.-L."/>
            <person name="Looney B."/>
            <person name="Rojas-Flechas A."/>
            <person name="Nash J."/>
            <person name="Hameed K."/>
            <person name="Schadt C."/>
            <person name="Martin F."/>
            <person name="Crous P.W."/>
            <person name="Miettinen O."/>
            <person name="Magnuson J.K."/>
            <person name="Labbe J."/>
            <person name="Jacobson D."/>
            <person name="Doktycz M.J."/>
            <person name="Veneault-Fourrey C."/>
            <person name="Kuo A."/>
            <person name="Mondo S."/>
            <person name="Calhoun S."/>
            <person name="Riley R."/>
            <person name="Ohm R."/>
            <person name="LaButti K."/>
            <person name="Andreopoulos B."/>
            <person name="Pangilinan J."/>
            <person name="Nolan M."/>
            <person name="Tritt A."/>
            <person name="Clum A."/>
            <person name="Lipzen A."/>
            <person name="Daum C."/>
            <person name="Barry K."/>
            <person name="Grigoriev I.V."/>
            <person name="Vilgalys R."/>
        </authorList>
    </citation>
    <scope>NUCLEOTIDE SEQUENCE</scope>
    <source>
        <strain evidence="2">PMI_201</strain>
    </source>
</reference>
<dbReference type="Proteomes" id="UP001201262">
    <property type="component" value="Unassembled WGS sequence"/>
</dbReference>
<dbReference type="SUPFAM" id="SSF51735">
    <property type="entry name" value="NAD(P)-binding Rossmann-fold domains"/>
    <property type="match status" value="1"/>
</dbReference>
<evidence type="ECO:0000313" key="3">
    <source>
        <dbReference type="Proteomes" id="UP001201262"/>
    </source>
</evidence>
<dbReference type="GO" id="GO:0005737">
    <property type="term" value="C:cytoplasm"/>
    <property type="evidence" value="ECO:0007669"/>
    <property type="project" value="TreeGrafter"/>
</dbReference>
<dbReference type="InterPro" id="IPR002347">
    <property type="entry name" value="SDR_fam"/>
</dbReference>
<dbReference type="AlphaFoldDB" id="A0AAD4KQ89"/>
<name>A0AAD4KQ89_9EURO</name>